<dbReference type="RefSeq" id="WP_073185434.1">
    <property type="nucleotide sequence ID" value="NZ_FQXI01000016.1"/>
</dbReference>
<gene>
    <name evidence="4" type="ORF">SAMN02745245_01741</name>
</gene>
<dbReference type="Gene3D" id="3.30.750.44">
    <property type="match status" value="1"/>
</dbReference>
<name>A0A1M5UFK6_9FIRM</name>
<keyword evidence="1" id="KW-0472">Membrane</keyword>
<dbReference type="AlphaFoldDB" id="A0A1M5UFK6"/>
<sequence>MSKKKKFIILSLIVLSMFLIIYKNANTYKIPNLPPLSNSEIKILTSEEYIEDFDYMFKTLKQYYPYFDVNTTLNGLDFLKYYDMYRNKVANCKNDLEFINVLTSILNELHNGHTNILKRDFVLMAYVSYYNFPKEDWRYKMTTVFERESVRNRYNITSESLKNSVEKTSNSSTSLEKNAHVGDILKGKVGYISINEFIAADRQNKNFLEDKNTIDTYLENVKNYEVLIIDIRGNHGGDSSYWSKYLLPKILKKPTETRVYTFCKSGPLFENITSSMSSVENLNNFNFPDNTKNYLKDFQFYGNMTSVVNLSKDNINFKGNIYLLVDKVVYSSAEKLASFCKETKCATLIGQKTGGDGIGTDPFIFDLPNSGLLIRFPKEMGITESGSINELDKTTPDYEINPAKNIIFNEGKVNYENDQCIKKVLELENVE</sequence>
<feature type="domain" description="Tail specific protease" evidence="2">
    <location>
        <begin position="188"/>
        <end position="400"/>
    </location>
</feature>
<dbReference type="OrthoDB" id="1653205at2"/>
<keyword evidence="1" id="KW-1133">Transmembrane helix</keyword>
<dbReference type="Pfam" id="PF03572">
    <property type="entry name" value="Peptidase_S41"/>
    <property type="match status" value="1"/>
</dbReference>
<evidence type="ECO:0000313" key="5">
    <source>
        <dbReference type="Proteomes" id="UP000184032"/>
    </source>
</evidence>
<dbReference type="InterPro" id="IPR029045">
    <property type="entry name" value="ClpP/crotonase-like_dom_sf"/>
</dbReference>
<reference evidence="4 5" key="1">
    <citation type="submission" date="2016-11" db="EMBL/GenBank/DDBJ databases">
        <authorList>
            <person name="Jaros S."/>
            <person name="Januszkiewicz K."/>
            <person name="Wedrychowicz H."/>
        </authorList>
    </citation>
    <scope>NUCLEOTIDE SEQUENCE [LARGE SCALE GENOMIC DNA]</scope>
    <source>
        <strain evidence="4 5">DSM 21120</strain>
    </source>
</reference>
<keyword evidence="1" id="KW-0812">Transmembrane</keyword>
<evidence type="ECO:0000256" key="1">
    <source>
        <dbReference type="SAM" id="Phobius"/>
    </source>
</evidence>
<dbReference type="GO" id="GO:0006508">
    <property type="term" value="P:proteolysis"/>
    <property type="evidence" value="ECO:0007669"/>
    <property type="project" value="UniProtKB-KW"/>
</dbReference>
<dbReference type="InterPro" id="IPR028204">
    <property type="entry name" value="Tricorn_C1"/>
</dbReference>
<dbReference type="EMBL" id="FQXI01000016">
    <property type="protein sequence ID" value="SHH61443.1"/>
    <property type="molecule type" value="Genomic_DNA"/>
</dbReference>
<keyword evidence="5" id="KW-1185">Reference proteome</keyword>
<dbReference type="InterPro" id="IPR005151">
    <property type="entry name" value="Tail-specific_protease"/>
</dbReference>
<dbReference type="Proteomes" id="UP000184032">
    <property type="component" value="Unassembled WGS sequence"/>
</dbReference>
<dbReference type="SUPFAM" id="SSF52096">
    <property type="entry name" value="ClpP/crotonase"/>
    <property type="match status" value="1"/>
</dbReference>
<proteinExistence type="predicted"/>
<keyword evidence="4" id="KW-0645">Protease</keyword>
<dbReference type="Pfam" id="PF14684">
    <property type="entry name" value="Tricorn_C1"/>
    <property type="match status" value="1"/>
</dbReference>
<protein>
    <submittedName>
        <fullName evidence="4">Tricorn protease C1 domain-containing protein</fullName>
    </submittedName>
</protein>
<dbReference type="GO" id="GO:0008236">
    <property type="term" value="F:serine-type peptidase activity"/>
    <property type="evidence" value="ECO:0007669"/>
    <property type="project" value="InterPro"/>
</dbReference>
<feature type="transmembrane region" description="Helical" evidence="1">
    <location>
        <begin position="7"/>
        <end position="25"/>
    </location>
</feature>
<evidence type="ECO:0000259" key="3">
    <source>
        <dbReference type="Pfam" id="PF14684"/>
    </source>
</evidence>
<evidence type="ECO:0000259" key="2">
    <source>
        <dbReference type="Pfam" id="PF03572"/>
    </source>
</evidence>
<keyword evidence="4" id="KW-0378">Hydrolase</keyword>
<dbReference type="STRING" id="1120995.SAMN02745245_01741"/>
<organism evidence="4 5">
    <name type="scientific">Anaerosphaera aminiphila DSM 21120</name>
    <dbReference type="NCBI Taxonomy" id="1120995"/>
    <lineage>
        <taxon>Bacteria</taxon>
        <taxon>Bacillati</taxon>
        <taxon>Bacillota</taxon>
        <taxon>Tissierellia</taxon>
        <taxon>Tissierellales</taxon>
        <taxon>Peptoniphilaceae</taxon>
        <taxon>Anaerosphaera</taxon>
    </lineage>
</organism>
<dbReference type="Gene3D" id="3.90.226.10">
    <property type="entry name" value="2-enoyl-CoA Hydratase, Chain A, domain 1"/>
    <property type="match status" value="1"/>
</dbReference>
<evidence type="ECO:0000313" key="4">
    <source>
        <dbReference type="EMBL" id="SHH61443.1"/>
    </source>
</evidence>
<feature type="domain" description="Tricorn protease C1" evidence="3">
    <location>
        <begin position="47"/>
        <end position="105"/>
    </location>
</feature>
<accession>A0A1M5UFK6</accession>